<reference evidence="3 4" key="1">
    <citation type="submission" date="2017-06" db="EMBL/GenBank/DDBJ databases">
        <title>Novel microbial phyla capable of carbon fixation and sulfur reduction in deep-sea sediments.</title>
        <authorList>
            <person name="Huang J."/>
            <person name="Baker B."/>
            <person name="Wang Y."/>
        </authorList>
    </citation>
    <scope>NUCLEOTIDE SEQUENCE [LARGE SCALE GENOMIC DNA]</scope>
    <source>
        <strain evidence="3">B3_TA06</strain>
    </source>
</reference>
<name>A0A532VA19_UNCT6</name>
<feature type="transmembrane region" description="Helical" evidence="2">
    <location>
        <begin position="265"/>
        <end position="287"/>
    </location>
</feature>
<sequence length="382" mass="43332">MKTGKSKKVEEDLFVIPDRLQPWLVSALDQSAEILHESKNEKAILETLKNLFERITFENLNCEDAKAKACDDYLKEQDIHNVKMKTVSFRSLERVTCSRLVEICTRSLSHYFDYADTTHKKLLILFNAWYLSKEKADEPEAADLLLLKILNGIGSEQIRATYEADDRYKQCFMWLDGLGWGEKDVGKLYLIGSVLEKLGALNWDLTSKGLNYKAQAQNKLAQAQLEKEVIKPLESRFEKVKKETEELDKKVEIAKDNEQRMTRNFVQIIGIFAAIIAFIVTIVPTAVRMGGASIPVALAGLAIVTTGIIILLSMIFGRDDRRENLKRGFWVAIGAFAVWFAITIALLFITPESLRPPPDASRVDTIYQSRVDTVQTIIIKPE</sequence>
<keyword evidence="2" id="KW-0812">Transmembrane</keyword>
<dbReference type="Proteomes" id="UP000317778">
    <property type="component" value="Unassembled WGS sequence"/>
</dbReference>
<keyword evidence="1" id="KW-0175">Coiled coil</keyword>
<protein>
    <submittedName>
        <fullName evidence="3">Uncharacterized protein</fullName>
    </submittedName>
</protein>
<keyword evidence="2" id="KW-0472">Membrane</keyword>
<accession>A0A532VA19</accession>
<organism evidence="3 4">
    <name type="scientific">candidate division TA06 bacterium B3_TA06</name>
    <dbReference type="NCBI Taxonomy" id="2012487"/>
    <lineage>
        <taxon>Bacteria</taxon>
        <taxon>Bacteria division TA06</taxon>
    </lineage>
</organism>
<dbReference type="AlphaFoldDB" id="A0A532VA19"/>
<evidence type="ECO:0000256" key="2">
    <source>
        <dbReference type="SAM" id="Phobius"/>
    </source>
</evidence>
<gene>
    <name evidence="3" type="ORF">CEE36_02550</name>
</gene>
<evidence type="ECO:0000256" key="1">
    <source>
        <dbReference type="SAM" id="Coils"/>
    </source>
</evidence>
<feature type="coiled-coil region" evidence="1">
    <location>
        <begin position="237"/>
        <end position="264"/>
    </location>
</feature>
<comment type="caution">
    <text evidence="3">The sequence shown here is derived from an EMBL/GenBank/DDBJ whole genome shotgun (WGS) entry which is preliminary data.</text>
</comment>
<evidence type="ECO:0000313" key="4">
    <source>
        <dbReference type="Proteomes" id="UP000317778"/>
    </source>
</evidence>
<proteinExistence type="predicted"/>
<keyword evidence="2" id="KW-1133">Transmembrane helix</keyword>
<evidence type="ECO:0000313" key="3">
    <source>
        <dbReference type="EMBL" id="TKJ44018.1"/>
    </source>
</evidence>
<feature type="transmembrane region" description="Helical" evidence="2">
    <location>
        <begin position="293"/>
        <end position="316"/>
    </location>
</feature>
<dbReference type="EMBL" id="NJBO01000002">
    <property type="protein sequence ID" value="TKJ44018.1"/>
    <property type="molecule type" value="Genomic_DNA"/>
</dbReference>
<feature type="transmembrane region" description="Helical" evidence="2">
    <location>
        <begin position="328"/>
        <end position="349"/>
    </location>
</feature>